<protein>
    <recommendedName>
        <fullName evidence="7 10">Ribulose-phosphate 3-epimerase</fullName>
        <ecNumber evidence="7 10">5.1.3.1</ecNumber>
    </recommendedName>
</protein>
<reference evidence="15" key="1">
    <citation type="submission" date="2022-04" db="EMBL/GenBank/DDBJ databases">
        <authorList>
            <person name="Seo M.-J."/>
        </authorList>
    </citation>
    <scope>NUCLEOTIDE SEQUENCE</scope>
    <source>
        <strain evidence="15">MBLB2552</strain>
    </source>
</reference>
<dbReference type="InterPro" id="IPR011060">
    <property type="entry name" value="RibuloseP-bd_barrel"/>
</dbReference>
<dbReference type="RefSeq" id="WP_248550379.1">
    <property type="nucleotide sequence ID" value="NZ_JALPRK010000002.1"/>
</dbReference>
<dbReference type="InterPro" id="IPR013785">
    <property type="entry name" value="Aldolase_TIM"/>
</dbReference>
<dbReference type="Pfam" id="PF00834">
    <property type="entry name" value="Ribul_P_3_epim"/>
    <property type="match status" value="1"/>
</dbReference>
<evidence type="ECO:0000313" key="15">
    <source>
        <dbReference type="EMBL" id="MCK8486143.1"/>
    </source>
</evidence>
<evidence type="ECO:0000256" key="1">
    <source>
        <dbReference type="ARBA" id="ARBA00001782"/>
    </source>
</evidence>
<dbReference type="EMBL" id="JALPRK010000002">
    <property type="protein sequence ID" value="MCK8486143.1"/>
    <property type="molecule type" value="Genomic_DNA"/>
</dbReference>
<dbReference type="NCBIfam" id="NF004076">
    <property type="entry name" value="PRK05581.1-4"/>
    <property type="match status" value="1"/>
</dbReference>
<feature type="binding site" evidence="10 13">
    <location>
        <position position="37"/>
    </location>
    <ligand>
        <name>a divalent metal cation</name>
        <dbReference type="ChEBI" id="CHEBI:60240"/>
    </ligand>
</feature>
<evidence type="ECO:0000256" key="8">
    <source>
        <dbReference type="ARBA" id="ARBA00022723"/>
    </source>
</evidence>
<evidence type="ECO:0000256" key="2">
    <source>
        <dbReference type="ARBA" id="ARBA00001936"/>
    </source>
</evidence>
<dbReference type="InterPro" id="IPR000056">
    <property type="entry name" value="Ribul_P_3_epim-like"/>
</dbReference>
<name>A0A9X1XYW2_9BACL</name>
<evidence type="ECO:0000256" key="5">
    <source>
        <dbReference type="ARBA" id="ARBA00001954"/>
    </source>
</evidence>
<comment type="caution">
    <text evidence="15">The sequence shown here is derived from an EMBL/GenBank/DDBJ whole genome shotgun (WGS) entry which is preliminary data.</text>
</comment>
<feature type="binding site" evidence="10 13">
    <location>
        <position position="68"/>
    </location>
    <ligand>
        <name>a divalent metal cation</name>
        <dbReference type="ChEBI" id="CHEBI:60240"/>
    </ligand>
</feature>
<dbReference type="Proteomes" id="UP001139534">
    <property type="component" value="Unassembled WGS sequence"/>
</dbReference>
<comment type="function">
    <text evidence="10">Catalyzes the reversible epimerization of D-ribulose 5-phosphate to D-xylulose 5-phosphate.</text>
</comment>
<evidence type="ECO:0000256" key="11">
    <source>
        <dbReference type="PIRNR" id="PIRNR001461"/>
    </source>
</evidence>
<feature type="binding site" evidence="10 13">
    <location>
        <position position="178"/>
    </location>
    <ligand>
        <name>a divalent metal cation</name>
        <dbReference type="ChEBI" id="CHEBI:60240"/>
    </ligand>
</feature>
<evidence type="ECO:0000256" key="13">
    <source>
        <dbReference type="PIRSR" id="PIRSR001461-2"/>
    </source>
</evidence>
<keyword evidence="16" id="KW-1185">Reference proteome</keyword>
<keyword evidence="13" id="KW-0862">Zinc</keyword>
<dbReference type="CDD" id="cd00429">
    <property type="entry name" value="RPE"/>
    <property type="match status" value="1"/>
</dbReference>
<dbReference type="GO" id="GO:0005737">
    <property type="term" value="C:cytoplasm"/>
    <property type="evidence" value="ECO:0007669"/>
    <property type="project" value="UniProtKB-ARBA"/>
</dbReference>
<comment type="cofactor">
    <cofactor evidence="3">
        <name>Co(2+)</name>
        <dbReference type="ChEBI" id="CHEBI:48828"/>
    </cofactor>
</comment>
<dbReference type="InterPro" id="IPR026019">
    <property type="entry name" value="Ribul_P_3_epim"/>
</dbReference>
<feature type="binding site" evidence="10 14">
    <location>
        <position position="10"/>
    </location>
    <ligand>
        <name>substrate</name>
    </ligand>
</feature>
<dbReference type="SUPFAM" id="SSF51366">
    <property type="entry name" value="Ribulose-phoshate binding barrel"/>
    <property type="match status" value="1"/>
</dbReference>
<keyword evidence="9 10" id="KW-0413">Isomerase</keyword>
<proteinExistence type="inferred from homology"/>
<comment type="pathway">
    <text evidence="10">Carbohydrate degradation.</text>
</comment>
<dbReference type="GO" id="GO:0046872">
    <property type="term" value="F:metal ion binding"/>
    <property type="evidence" value="ECO:0007669"/>
    <property type="project" value="UniProtKB-UniRule"/>
</dbReference>
<gene>
    <name evidence="10 15" type="primary">rpe</name>
    <name evidence="15" type="ORF">M0651_03040</name>
</gene>
<comment type="cofactor">
    <cofactor evidence="2">
        <name>Mn(2+)</name>
        <dbReference type="ChEBI" id="CHEBI:29035"/>
    </cofactor>
</comment>
<dbReference type="Gene3D" id="3.20.20.70">
    <property type="entry name" value="Aldolase class I"/>
    <property type="match status" value="1"/>
</dbReference>
<evidence type="ECO:0000256" key="7">
    <source>
        <dbReference type="ARBA" id="ARBA00013188"/>
    </source>
</evidence>
<comment type="cofactor">
    <cofactor evidence="5">
        <name>Fe(2+)</name>
        <dbReference type="ChEBI" id="CHEBI:29033"/>
    </cofactor>
</comment>
<dbReference type="EC" id="5.1.3.1" evidence="7 10"/>
<evidence type="ECO:0000256" key="4">
    <source>
        <dbReference type="ARBA" id="ARBA00001947"/>
    </source>
</evidence>
<evidence type="ECO:0000256" key="3">
    <source>
        <dbReference type="ARBA" id="ARBA00001941"/>
    </source>
</evidence>
<evidence type="ECO:0000256" key="9">
    <source>
        <dbReference type="ARBA" id="ARBA00023235"/>
    </source>
</evidence>
<comment type="caution">
    <text evidence="10">Lacks conserved residue(s) required for the propagation of feature annotation.</text>
</comment>
<comment type="cofactor">
    <cofactor evidence="10 13">
        <name>a divalent metal cation</name>
        <dbReference type="ChEBI" id="CHEBI:60240"/>
    </cofactor>
    <text evidence="10 13">Binds 1 divalent metal cation per subunit.</text>
</comment>
<keyword evidence="13" id="KW-0464">Manganese</keyword>
<feature type="binding site" evidence="10 14">
    <location>
        <begin position="144"/>
        <end position="147"/>
    </location>
    <ligand>
        <name>substrate</name>
    </ligand>
</feature>
<evidence type="ECO:0000256" key="6">
    <source>
        <dbReference type="ARBA" id="ARBA00009541"/>
    </source>
</evidence>
<keyword evidence="8 10" id="KW-0479">Metal-binding</keyword>
<feature type="binding site" evidence="10 13">
    <location>
        <position position="35"/>
    </location>
    <ligand>
        <name>a divalent metal cation</name>
        <dbReference type="ChEBI" id="CHEBI:60240"/>
    </ligand>
</feature>
<keyword evidence="13" id="KW-0170">Cobalt</keyword>
<evidence type="ECO:0000256" key="10">
    <source>
        <dbReference type="HAMAP-Rule" id="MF_02227"/>
    </source>
</evidence>
<dbReference type="NCBIfam" id="TIGR01163">
    <property type="entry name" value="rpe"/>
    <property type="match status" value="1"/>
</dbReference>
<dbReference type="FunFam" id="3.20.20.70:FF:000004">
    <property type="entry name" value="Ribulose-phosphate 3-epimerase"/>
    <property type="match status" value="1"/>
</dbReference>
<dbReference type="PROSITE" id="PS01086">
    <property type="entry name" value="RIBUL_P_3_EPIMER_2"/>
    <property type="match status" value="1"/>
</dbReference>
<organism evidence="15 16">
    <name type="scientific">Paenibacillus mellifer</name>
    <dbReference type="NCBI Taxonomy" id="2937794"/>
    <lineage>
        <taxon>Bacteria</taxon>
        <taxon>Bacillati</taxon>
        <taxon>Bacillota</taxon>
        <taxon>Bacilli</taxon>
        <taxon>Bacillales</taxon>
        <taxon>Paenibacillaceae</taxon>
        <taxon>Paenibacillus</taxon>
    </lineage>
</organism>
<comment type="similarity">
    <text evidence="6 10 11">Belongs to the ribulose-phosphate 3-epimerase family.</text>
</comment>
<feature type="active site" description="Proton donor" evidence="10 12">
    <location>
        <position position="178"/>
    </location>
</feature>
<accession>A0A9X1XYW2</accession>
<feature type="binding site" evidence="10">
    <location>
        <begin position="178"/>
        <end position="180"/>
    </location>
    <ligand>
        <name>substrate</name>
    </ligand>
</feature>
<dbReference type="PROSITE" id="PS01085">
    <property type="entry name" value="RIBUL_P_3_EPIMER_1"/>
    <property type="match status" value="1"/>
</dbReference>
<dbReference type="PIRSF" id="PIRSF001461">
    <property type="entry name" value="RPE"/>
    <property type="match status" value="1"/>
</dbReference>
<evidence type="ECO:0000313" key="16">
    <source>
        <dbReference type="Proteomes" id="UP001139534"/>
    </source>
</evidence>
<dbReference type="GO" id="GO:0006098">
    <property type="term" value="P:pentose-phosphate shunt"/>
    <property type="evidence" value="ECO:0007669"/>
    <property type="project" value="UniProtKB-UniRule"/>
</dbReference>
<dbReference type="AlphaFoldDB" id="A0A9X1XYW2"/>
<comment type="cofactor">
    <cofactor evidence="4">
        <name>Zn(2+)</name>
        <dbReference type="ChEBI" id="CHEBI:29105"/>
    </cofactor>
</comment>
<dbReference type="GO" id="GO:0004750">
    <property type="term" value="F:D-ribulose-phosphate 3-epimerase activity"/>
    <property type="evidence" value="ECO:0007669"/>
    <property type="project" value="UniProtKB-UniRule"/>
</dbReference>
<feature type="binding site" evidence="10 14">
    <location>
        <position position="68"/>
    </location>
    <ligand>
        <name>substrate</name>
    </ligand>
</feature>
<comment type="catalytic activity">
    <reaction evidence="1 10 11">
        <text>D-ribulose 5-phosphate = D-xylulose 5-phosphate</text>
        <dbReference type="Rhea" id="RHEA:13677"/>
        <dbReference type="ChEBI" id="CHEBI:57737"/>
        <dbReference type="ChEBI" id="CHEBI:58121"/>
        <dbReference type="EC" id="5.1.3.1"/>
    </reaction>
</comment>
<evidence type="ECO:0000256" key="14">
    <source>
        <dbReference type="PIRSR" id="PIRSR001461-3"/>
    </source>
</evidence>
<sequence length="224" mass="23732">MSNNVYIAPSILSANFAKLGDEVADVERGGADWLHVDVMDGHFVPNLTFGPLVLQAIAPQTNLPLDVHLMIEKPEEYVPAFAQTGAHLITVHAEACVHLHRVLHLIKEQGVKAGVAINPATPASAVREVLEDVDLVLVMTVNPGFGGQAFIPATLRKIRQLKAWKEELGLSHLRIEVDGGIAAATAPLVVEAGADVLVAGNAVFGQADRQAAMAEIRESLAGLA</sequence>
<evidence type="ECO:0000256" key="12">
    <source>
        <dbReference type="PIRSR" id="PIRSR001461-1"/>
    </source>
</evidence>
<dbReference type="PANTHER" id="PTHR11749">
    <property type="entry name" value="RIBULOSE-5-PHOSPHATE-3-EPIMERASE"/>
    <property type="match status" value="1"/>
</dbReference>
<feature type="binding site" evidence="14">
    <location>
        <position position="180"/>
    </location>
    <ligand>
        <name>substrate</name>
    </ligand>
</feature>
<keyword evidence="10 11" id="KW-0119">Carbohydrate metabolism</keyword>
<dbReference type="HAMAP" id="MF_02227">
    <property type="entry name" value="RPE"/>
    <property type="match status" value="1"/>
</dbReference>
<feature type="active site" description="Proton acceptor" evidence="10 12">
    <location>
        <position position="37"/>
    </location>
</feature>
<dbReference type="GO" id="GO:0019323">
    <property type="term" value="P:pentose catabolic process"/>
    <property type="evidence" value="ECO:0007669"/>
    <property type="project" value="UniProtKB-UniRule"/>
</dbReference>